<accession>U2QCQ1</accession>
<dbReference type="AlphaFoldDB" id="U2QCQ1"/>
<comment type="caution">
    <text evidence="1">The sequence shown here is derived from an EMBL/GenBank/DDBJ whole genome shotgun (WGS) entry which is preliminary data.</text>
</comment>
<sequence>MRNVPLPLYNGRFGMKTCASNPNELTALELKICILNPK</sequence>
<dbReference type="EMBL" id="AWEY01000029">
    <property type="protein sequence ID" value="ERK39083.1"/>
    <property type="molecule type" value="Genomic_DNA"/>
</dbReference>
<protein>
    <submittedName>
        <fullName evidence="1">Uncharacterized protein</fullName>
    </submittedName>
</protein>
<evidence type="ECO:0000313" key="2">
    <source>
        <dbReference type="Proteomes" id="UP000016648"/>
    </source>
</evidence>
<proteinExistence type="predicted"/>
<gene>
    <name evidence="1" type="ORF">HMPREF9135_1133</name>
</gene>
<dbReference type="Proteomes" id="UP000016648">
    <property type="component" value="Unassembled WGS sequence"/>
</dbReference>
<reference evidence="1 2" key="1">
    <citation type="submission" date="2013-08" db="EMBL/GenBank/DDBJ databases">
        <authorList>
            <person name="Durkin A.S."/>
            <person name="Haft D.R."/>
            <person name="McCorrison J."/>
            <person name="Torralba M."/>
            <person name="Gillis M."/>
            <person name="Haft D.H."/>
            <person name="Methe B."/>
            <person name="Sutton G."/>
            <person name="Nelson K.E."/>
        </authorList>
    </citation>
    <scope>NUCLEOTIDE SEQUENCE [LARGE SCALE GENOMIC DNA]</scope>
    <source>
        <strain evidence="1 2">F0067</strain>
    </source>
</reference>
<evidence type="ECO:0000313" key="1">
    <source>
        <dbReference type="EMBL" id="ERK39083.1"/>
    </source>
</evidence>
<name>U2QCQ1_9BACT</name>
<keyword evidence="2" id="KW-1185">Reference proteome</keyword>
<organism evidence="1 2">
    <name type="scientific">Segatella baroniae F0067</name>
    <dbReference type="NCBI Taxonomy" id="1115809"/>
    <lineage>
        <taxon>Bacteria</taxon>
        <taxon>Pseudomonadati</taxon>
        <taxon>Bacteroidota</taxon>
        <taxon>Bacteroidia</taxon>
        <taxon>Bacteroidales</taxon>
        <taxon>Prevotellaceae</taxon>
        <taxon>Segatella</taxon>
    </lineage>
</organism>